<keyword evidence="3" id="KW-0203">Cytokinin biosynthesis</keyword>
<dbReference type="GO" id="GO:0009691">
    <property type="term" value="P:cytokinin biosynthetic process"/>
    <property type="evidence" value="ECO:0007669"/>
    <property type="project" value="UniProtKB-UniRule"/>
</dbReference>
<dbReference type="SUPFAM" id="SSF102405">
    <property type="entry name" value="MCP/YpsA-like"/>
    <property type="match status" value="1"/>
</dbReference>
<dbReference type="PANTHER" id="PTHR31223:SF70">
    <property type="entry name" value="LOG FAMILY PROTEIN YJL055W"/>
    <property type="match status" value="1"/>
</dbReference>
<reference evidence="4 5" key="1">
    <citation type="submission" date="2022-08" db="EMBL/GenBank/DDBJ databases">
        <authorList>
            <person name="Zeman M."/>
            <person name="Kubasova T."/>
        </authorList>
    </citation>
    <scope>NUCLEOTIDE SEQUENCE [LARGE SCALE GENOMIC DNA]</scope>
    <source>
        <strain evidence="4 5">ET62</strain>
    </source>
</reference>
<dbReference type="GO" id="GO:0008714">
    <property type="term" value="F:AMP nucleosidase activity"/>
    <property type="evidence" value="ECO:0007669"/>
    <property type="project" value="UniProtKB-EC"/>
</dbReference>
<dbReference type="EMBL" id="JANRHJ010000009">
    <property type="protein sequence ID" value="MCR8874099.1"/>
    <property type="molecule type" value="Genomic_DNA"/>
</dbReference>
<dbReference type="Gene3D" id="3.40.50.450">
    <property type="match status" value="1"/>
</dbReference>
<name>A0AAW5N8N3_9BACT</name>
<dbReference type="Proteomes" id="UP001204579">
    <property type="component" value="Unassembled WGS sequence"/>
</dbReference>
<comment type="catalytic activity">
    <reaction evidence="1">
        <text>AMP + H2O = D-ribose 5-phosphate + adenine</text>
        <dbReference type="Rhea" id="RHEA:20129"/>
        <dbReference type="ChEBI" id="CHEBI:15377"/>
        <dbReference type="ChEBI" id="CHEBI:16708"/>
        <dbReference type="ChEBI" id="CHEBI:78346"/>
        <dbReference type="ChEBI" id="CHEBI:456215"/>
        <dbReference type="EC" id="3.2.2.4"/>
    </reaction>
</comment>
<dbReference type="AlphaFoldDB" id="A0AAW5N8N3"/>
<protein>
    <recommendedName>
        <fullName evidence="3">Cytokinin riboside 5'-monophosphate phosphoribohydrolase</fullName>
        <ecNumber evidence="3">3.2.2.n1</ecNumber>
    </recommendedName>
</protein>
<evidence type="ECO:0000256" key="1">
    <source>
        <dbReference type="ARBA" id="ARBA00000274"/>
    </source>
</evidence>
<gene>
    <name evidence="4" type="ORF">NW209_08755</name>
</gene>
<evidence type="ECO:0000313" key="5">
    <source>
        <dbReference type="Proteomes" id="UP001204579"/>
    </source>
</evidence>
<dbReference type="InterPro" id="IPR005269">
    <property type="entry name" value="LOG"/>
</dbReference>
<evidence type="ECO:0000256" key="3">
    <source>
        <dbReference type="RuleBase" id="RU363015"/>
    </source>
</evidence>
<dbReference type="Pfam" id="PF03641">
    <property type="entry name" value="Lysine_decarbox"/>
    <property type="match status" value="1"/>
</dbReference>
<dbReference type="RefSeq" id="WP_258335792.1">
    <property type="nucleotide sequence ID" value="NZ_JANRHJ010000009.1"/>
</dbReference>
<dbReference type="EC" id="3.2.2.n1" evidence="3"/>
<dbReference type="NCBIfam" id="TIGR00730">
    <property type="entry name" value="Rossman fold protein, TIGR00730 family"/>
    <property type="match status" value="1"/>
</dbReference>
<proteinExistence type="inferred from homology"/>
<evidence type="ECO:0000313" key="4">
    <source>
        <dbReference type="EMBL" id="MCR8874099.1"/>
    </source>
</evidence>
<keyword evidence="3" id="KW-0378">Hydrolase</keyword>
<dbReference type="InterPro" id="IPR031100">
    <property type="entry name" value="LOG_fam"/>
</dbReference>
<organism evidence="4 5">
    <name type="scientific">Phocaeicola barnesiae</name>
    <dbReference type="NCBI Taxonomy" id="376804"/>
    <lineage>
        <taxon>Bacteria</taxon>
        <taxon>Pseudomonadati</taxon>
        <taxon>Bacteroidota</taxon>
        <taxon>Bacteroidia</taxon>
        <taxon>Bacteroidales</taxon>
        <taxon>Bacteroidaceae</taxon>
        <taxon>Phocaeicola</taxon>
    </lineage>
</organism>
<comment type="caution">
    <text evidence="4">The sequence shown here is derived from an EMBL/GenBank/DDBJ whole genome shotgun (WGS) entry which is preliminary data.</text>
</comment>
<sequence length="180" mass="19886">MTKNRIGVFCAASERIDPLYMEKAEELGAWIGSQGKWLVYGGSNLGLMEATAKAVKANGGQVMGVVPTLLEERGRVSTLLDVIFPTVNLSDRKDLMLQEADILVALPGGIGTLDEIFHVLAADSLGYHDKQVILYNVDGFWNGLLEFLHGLEARQFIHHPLKERLKVADTFEQLVSYLTD</sequence>
<dbReference type="GO" id="GO:0005829">
    <property type="term" value="C:cytosol"/>
    <property type="evidence" value="ECO:0007669"/>
    <property type="project" value="TreeGrafter"/>
</dbReference>
<keyword evidence="5" id="KW-1185">Reference proteome</keyword>
<comment type="similarity">
    <text evidence="2 3">Belongs to the LOG family.</text>
</comment>
<evidence type="ECO:0000256" key="2">
    <source>
        <dbReference type="ARBA" id="ARBA00006763"/>
    </source>
</evidence>
<accession>A0AAW5N8N3</accession>
<dbReference type="PANTHER" id="PTHR31223">
    <property type="entry name" value="LOG FAMILY PROTEIN YJL055W"/>
    <property type="match status" value="1"/>
</dbReference>